<dbReference type="RefSeq" id="WP_104514149.1">
    <property type="nucleotide sequence ID" value="NZ_MQVW01000027.1"/>
</dbReference>
<evidence type="ECO:0000256" key="2">
    <source>
        <dbReference type="ARBA" id="ARBA00022490"/>
    </source>
</evidence>
<feature type="domain" description="HTH LytTR-type" evidence="7">
    <location>
        <begin position="481"/>
        <end position="573"/>
    </location>
</feature>
<dbReference type="SMART" id="SM00850">
    <property type="entry name" value="LytTR"/>
    <property type="match status" value="1"/>
</dbReference>
<dbReference type="Gene3D" id="2.40.50.1020">
    <property type="entry name" value="LytTr DNA-binding domain"/>
    <property type="match status" value="1"/>
</dbReference>
<dbReference type="Gene3D" id="1.25.40.10">
    <property type="entry name" value="Tetratricopeptide repeat domain"/>
    <property type="match status" value="2"/>
</dbReference>
<dbReference type="PROSITE" id="PS50930">
    <property type="entry name" value="HTH_LYTTR"/>
    <property type="match status" value="1"/>
</dbReference>
<dbReference type="PANTHER" id="PTHR46630:SF1">
    <property type="entry name" value="TETRATRICOPEPTIDE REPEAT PROTEIN 29"/>
    <property type="match status" value="1"/>
</dbReference>
<evidence type="ECO:0000313" key="9">
    <source>
        <dbReference type="Proteomes" id="UP000239002"/>
    </source>
</evidence>
<dbReference type="InterPro" id="IPR011990">
    <property type="entry name" value="TPR-like_helical_dom_sf"/>
</dbReference>
<reference evidence="8 9" key="1">
    <citation type="submission" date="2018-02" db="EMBL/GenBank/DDBJ databases">
        <title>Genomic Encyclopedia of Archaeal and Bacterial Type Strains, Phase II (KMG-II): from individual species to whole genera.</title>
        <authorList>
            <person name="Goeker M."/>
        </authorList>
    </citation>
    <scope>NUCLEOTIDE SEQUENCE [LARGE SCALE GENOMIC DNA]</scope>
    <source>
        <strain evidence="8 9">DSM 16809</strain>
    </source>
</reference>
<evidence type="ECO:0000256" key="6">
    <source>
        <dbReference type="SAM" id="Phobius"/>
    </source>
</evidence>
<comment type="caution">
    <text evidence="8">The sequence shown here is derived from an EMBL/GenBank/DDBJ whole genome shotgun (WGS) entry which is preliminary data.</text>
</comment>
<dbReference type="SMART" id="SM00028">
    <property type="entry name" value="TPR"/>
    <property type="match status" value="5"/>
</dbReference>
<dbReference type="PANTHER" id="PTHR46630">
    <property type="entry name" value="TETRATRICOPEPTIDE REPEAT PROTEIN 29"/>
    <property type="match status" value="1"/>
</dbReference>
<name>A0A2S6IR37_9FLAO</name>
<dbReference type="Pfam" id="PF04397">
    <property type="entry name" value="LytTR"/>
    <property type="match status" value="1"/>
</dbReference>
<accession>A0A2S6IR37</accession>
<feature type="transmembrane region" description="Helical" evidence="6">
    <location>
        <begin position="414"/>
        <end position="432"/>
    </location>
</feature>
<evidence type="ECO:0000256" key="1">
    <source>
        <dbReference type="ARBA" id="ARBA00004496"/>
    </source>
</evidence>
<dbReference type="SUPFAM" id="SSF48452">
    <property type="entry name" value="TPR-like"/>
    <property type="match status" value="1"/>
</dbReference>
<dbReference type="EMBL" id="PTJE01000001">
    <property type="protein sequence ID" value="PPK96600.1"/>
    <property type="molecule type" value="Genomic_DNA"/>
</dbReference>
<dbReference type="GO" id="GO:0005737">
    <property type="term" value="C:cytoplasm"/>
    <property type="evidence" value="ECO:0007669"/>
    <property type="project" value="UniProtKB-SubCell"/>
</dbReference>
<comment type="similarity">
    <text evidence="5">Belongs to the Rap family.</text>
</comment>
<proteinExistence type="inferred from homology"/>
<keyword evidence="3" id="KW-0677">Repeat</keyword>
<sequence>MFISNNTKRVTLFLLCFFSTLICYSQQDLINNYVRKARGNFGKQDSLKHYGNLLIAIKDSSAQAQGYLFNAHAMRTVNKVDSAIYYSSKANNLVPNKGLRLKTRVINFTTSCFLATRKFELALKEATLLEQIALKMKDERQLAAALSLKARAQDGLGDFEKAMKNIVKAVNIQEKVDSRPLANMYTQIAITYNHMNQPALSLPWFKKSLEQAVKNKNVRSELNAINNLASHYHLLKNIDSSKFYYSKLLQKENQLNPFQKMGAYLSLARINVDMGEVDKAIKHLELAKTLNLPNIKNSNTAISFLSIEQKIARKKEDFELAEVFIDSIMSITNNGELNQINYPFLLEKATLYEEKKEYEKAFKTLNKYTVFKDSIDNNTNLAIIQNSADFYQLEEKEEDLLIALTENESSQNTIIWLSIIGILIIIALLFLFKRYRNSKIREKELEKKHKEILVSFEKLQEQIIDNKKPNAPDHILLNSKHIVKLDQLEYVKSEGHYLDYFIEGTSLPLTERSALKERINQLETSGFLQVHRSYVINIKKVKTIHSALVIMETGNKIPLSRTFKQRLKEEDHPLFT</sequence>
<dbReference type="OrthoDB" id="2962330at2"/>
<keyword evidence="6" id="KW-1133">Transmembrane helix</keyword>
<evidence type="ECO:0000313" key="8">
    <source>
        <dbReference type="EMBL" id="PPK96600.1"/>
    </source>
</evidence>
<dbReference type="Proteomes" id="UP000239002">
    <property type="component" value="Unassembled WGS sequence"/>
</dbReference>
<dbReference type="InterPro" id="IPR007492">
    <property type="entry name" value="LytTR_DNA-bd_dom"/>
</dbReference>
<keyword evidence="2" id="KW-0963">Cytoplasm</keyword>
<dbReference type="InterPro" id="IPR019734">
    <property type="entry name" value="TPR_rpt"/>
</dbReference>
<gene>
    <name evidence="8" type="ORF">LY01_00423</name>
</gene>
<evidence type="ECO:0000256" key="3">
    <source>
        <dbReference type="ARBA" id="ARBA00022737"/>
    </source>
</evidence>
<evidence type="ECO:0000256" key="4">
    <source>
        <dbReference type="ARBA" id="ARBA00022803"/>
    </source>
</evidence>
<dbReference type="AlphaFoldDB" id="A0A2S6IR37"/>
<keyword evidence="9" id="KW-1185">Reference proteome</keyword>
<keyword evidence="4" id="KW-0802">TPR repeat</keyword>
<dbReference type="InterPro" id="IPR051476">
    <property type="entry name" value="Bac_ResReg_Asp_Phosphatase"/>
</dbReference>
<dbReference type="Pfam" id="PF13181">
    <property type="entry name" value="TPR_8"/>
    <property type="match status" value="2"/>
</dbReference>
<protein>
    <submittedName>
        <fullName evidence="8">Tetratricopeptide repeat protein</fullName>
    </submittedName>
</protein>
<keyword evidence="6" id="KW-0812">Transmembrane</keyword>
<evidence type="ECO:0000259" key="7">
    <source>
        <dbReference type="PROSITE" id="PS50930"/>
    </source>
</evidence>
<dbReference type="GO" id="GO:0003677">
    <property type="term" value="F:DNA binding"/>
    <property type="evidence" value="ECO:0007669"/>
    <property type="project" value="InterPro"/>
</dbReference>
<keyword evidence="6" id="KW-0472">Membrane</keyword>
<organism evidence="8 9">
    <name type="scientific">Nonlabens xylanidelens</name>
    <dbReference type="NCBI Taxonomy" id="191564"/>
    <lineage>
        <taxon>Bacteria</taxon>
        <taxon>Pseudomonadati</taxon>
        <taxon>Bacteroidota</taxon>
        <taxon>Flavobacteriia</taxon>
        <taxon>Flavobacteriales</taxon>
        <taxon>Flavobacteriaceae</taxon>
        <taxon>Nonlabens</taxon>
    </lineage>
</organism>
<evidence type="ECO:0000256" key="5">
    <source>
        <dbReference type="ARBA" id="ARBA00038253"/>
    </source>
</evidence>
<comment type="subcellular location">
    <subcellularLocation>
        <location evidence="1">Cytoplasm</location>
    </subcellularLocation>
</comment>